<keyword evidence="11" id="KW-1133">Transmembrane helix</keyword>
<feature type="transmembrane region" description="Helical" evidence="11">
    <location>
        <begin position="51"/>
        <end position="69"/>
    </location>
</feature>
<dbReference type="InterPro" id="IPR001349">
    <property type="entry name" value="Cyt_c_oxidase_su6a"/>
</dbReference>
<dbReference type="InterPro" id="IPR011009">
    <property type="entry name" value="Kinase-like_dom_sf"/>
</dbReference>
<dbReference type="InterPro" id="IPR017892">
    <property type="entry name" value="Pkinase_C"/>
</dbReference>
<comment type="subcellular location">
    <subcellularLocation>
        <location evidence="1">Mitochondrion inner membrane</location>
    </subcellularLocation>
</comment>
<evidence type="ECO:0000256" key="3">
    <source>
        <dbReference type="ARBA" id="ARBA00022679"/>
    </source>
</evidence>
<dbReference type="PROSITE" id="PS00108">
    <property type="entry name" value="PROTEIN_KINASE_ST"/>
    <property type="match status" value="1"/>
</dbReference>
<keyword evidence="8" id="KW-0809">Transit peptide</keyword>
<gene>
    <name evidence="13" type="ORF">CcCBS67573_g05507</name>
</gene>
<keyword evidence="10 11" id="KW-0472">Membrane</keyword>
<dbReference type="EMBL" id="QEAP01000200">
    <property type="protein sequence ID" value="TPX73225.1"/>
    <property type="molecule type" value="Genomic_DNA"/>
</dbReference>
<dbReference type="SUPFAM" id="SSF81411">
    <property type="entry name" value="Mitochondrial cytochrome c oxidase subunit VIa"/>
    <property type="match status" value="1"/>
</dbReference>
<evidence type="ECO:0000256" key="10">
    <source>
        <dbReference type="ARBA" id="ARBA00023136"/>
    </source>
</evidence>
<dbReference type="Proteomes" id="UP000320333">
    <property type="component" value="Unassembled WGS sequence"/>
</dbReference>
<protein>
    <recommendedName>
        <fullName evidence="12">Protein kinase domain-containing protein</fullName>
    </recommendedName>
</protein>
<keyword evidence="4" id="KW-0547">Nucleotide-binding</keyword>
<evidence type="ECO:0000256" key="9">
    <source>
        <dbReference type="ARBA" id="ARBA00023128"/>
    </source>
</evidence>
<dbReference type="InterPro" id="IPR036418">
    <property type="entry name" value="Cyt_c_oxidase_su6a_sf"/>
</dbReference>
<dbReference type="OrthoDB" id="5947505at2759"/>
<evidence type="ECO:0000256" key="4">
    <source>
        <dbReference type="ARBA" id="ARBA00022741"/>
    </source>
</evidence>
<dbReference type="GO" id="GO:0005743">
    <property type="term" value="C:mitochondrial inner membrane"/>
    <property type="evidence" value="ECO:0007669"/>
    <property type="project" value="UniProtKB-SubCell"/>
</dbReference>
<dbReference type="SMART" id="SM00742">
    <property type="entry name" value="Hr1"/>
    <property type="match status" value="1"/>
</dbReference>
<dbReference type="AlphaFoldDB" id="A0A507FBV6"/>
<evidence type="ECO:0000256" key="6">
    <source>
        <dbReference type="ARBA" id="ARBA00022792"/>
    </source>
</evidence>
<dbReference type="GO" id="GO:0007165">
    <property type="term" value="P:signal transduction"/>
    <property type="evidence" value="ECO:0007669"/>
    <property type="project" value="InterPro"/>
</dbReference>
<keyword evidence="5" id="KW-0418">Kinase</keyword>
<dbReference type="PANTHER" id="PTHR24351">
    <property type="entry name" value="RIBOSOMAL PROTEIN S6 KINASE"/>
    <property type="match status" value="1"/>
</dbReference>
<dbReference type="Gene3D" id="1.10.510.10">
    <property type="entry name" value="Transferase(Phosphotransferase) domain 1"/>
    <property type="match status" value="1"/>
</dbReference>
<evidence type="ECO:0000256" key="5">
    <source>
        <dbReference type="ARBA" id="ARBA00022777"/>
    </source>
</evidence>
<name>A0A507FBV6_9FUNG</name>
<keyword evidence="14" id="KW-1185">Reference proteome</keyword>
<comment type="caution">
    <text evidence="13">The sequence shown here is derived from an EMBL/GenBank/DDBJ whole genome shotgun (WGS) entry which is preliminary data.</text>
</comment>
<keyword evidence="11" id="KW-0812">Transmembrane</keyword>
<proteinExistence type="predicted"/>
<evidence type="ECO:0000256" key="1">
    <source>
        <dbReference type="ARBA" id="ARBA00004273"/>
    </source>
</evidence>
<dbReference type="SUPFAM" id="SSF56112">
    <property type="entry name" value="Protein kinase-like (PK-like)"/>
    <property type="match status" value="1"/>
</dbReference>
<dbReference type="STRING" id="246404.A0A507FBV6"/>
<dbReference type="Gene3D" id="3.30.200.20">
    <property type="entry name" value="Phosphorylase Kinase, domain 1"/>
    <property type="match status" value="1"/>
</dbReference>
<keyword evidence="2" id="KW-0723">Serine/threonine-protein kinase</keyword>
<dbReference type="InterPro" id="IPR011072">
    <property type="entry name" value="HR1_rho-bd"/>
</dbReference>
<evidence type="ECO:0000313" key="13">
    <source>
        <dbReference type="EMBL" id="TPX73225.1"/>
    </source>
</evidence>
<keyword evidence="9" id="KW-0496">Mitochondrion</keyword>
<dbReference type="Pfam" id="PF02046">
    <property type="entry name" value="COX6A"/>
    <property type="match status" value="1"/>
</dbReference>
<dbReference type="InterPro" id="IPR008271">
    <property type="entry name" value="Ser/Thr_kinase_AS"/>
</dbReference>
<keyword evidence="6" id="KW-0999">Mitochondrion inner membrane</keyword>
<dbReference type="Pfam" id="PF00433">
    <property type="entry name" value="Pkinase_C"/>
    <property type="match status" value="1"/>
</dbReference>
<dbReference type="InterPro" id="IPR000719">
    <property type="entry name" value="Prot_kinase_dom"/>
</dbReference>
<organism evidence="13 14">
    <name type="scientific">Chytriomyces confervae</name>
    <dbReference type="NCBI Taxonomy" id="246404"/>
    <lineage>
        <taxon>Eukaryota</taxon>
        <taxon>Fungi</taxon>
        <taxon>Fungi incertae sedis</taxon>
        <taxon>Chytridiomycota</taxon>
        <taxon>Chytridiomycota incertae sedis</taxon>
        <taxon>Chytridiomycetes</taxon>
        <taxon>Chytridiales</taxon>
        <taxon>Chytriomycetaceae</taxon>
        <taxon>Chytriomyces</taxon>
    </lineage>
</organism>
<evidence type="ECO:0000256" key="2">
    <source>
        <dbReference type="ARBA" id="ARBA00022527"/>
    </source>
</evidence>
<dbReference type="SMART" id="SM00220">
    <property type="entry name" value="S_TKc"/>
    <property type="match status" value="1"/>
</dbReference>
<sequence length="773" mass="87450">MNRLGFFARRFNSVARTFTENSPASFPSVKETMAPHAYQEYQHAYKSTNTWFYLNFAITIPGLAAALYFCVPPELEHLNHLLEHPREFEDLPYMRKRKTPFPSGDNSLFHNDHANPIADISFKIETERRVLQGAKLMYGQLRGAAEKEACEANMFETSRRIEYFEGLLQEAYVHQNGEAPPPQSAKSGKQDFTRRLSSLAESQHNQNTAAADGNLGYAQRGVLSFFGLSKRASSASLNSSDSHTSIFGLSKRTSAISLNPSHTQALTRTGFDLVKYGLAITPSRVQGRLQDVLYKLDVEYRIKSDTENLLRVRMNDGANDVPGLKAKLTENAKIALLERAKRRYVALDVGALALRTDENRVKGCDNVCHVKCFSNVITKCITHEDMQTATRPLRHRTTSTLPHQAPFSTQNNYPYSIMDKERESIDAALHEAELERRRSELQREQEMKAQNFAAAAAAAAAVVAKPEPVAPLGPSNYPPNVQVSIPKVLQKNTTIEDFEFWEEVATEKKVDKEAICNESHQEGSDHGSNDANALKLEKRIFQLASQSQHPYLVNMHSCFQSDTRVYFVMEYISGGDLMCHIMVKRNFSQAGVQFYACEIILAIEFLHRNNVIYRDLKLENVLMWADGQSKWPTMESVKRTFHLENARTRYVALQTMAPEILSQNDHNRSTDWWSFGVLLFTLLRGKERYPFSGSDEDEMLHNIRNTVLEFPADLPQETASLIKGKNEKGVSNFDPEFTNEPVILTQLHSVLSAVQQAEFTDFDYTASWAGVSK</sequence>
<evidence type="ECO:0000256" key="11">
    <source>
        <dbReference type="SAM" id="Phobius"/>
    </source>
</evidence>
<accession>A0A507FBV6</accession>
<dbReference type="PROSITE" id="PS50011">
    <property type="entry name" value="PROTEIN_KINASE_DOM"/>
    <property type="match status" value="1"/>
</dbReference>
<dbReference type="Gene3D" id="4.10.95.10">
    <property type="entry name" value="Cytochrome c oxidase, subunit VIa"/>
    <property type="match status" value="1"/>
</dbReference>
<evidence type="ECO:0000256" key="8">
    <source>
        <dbReference type="ARBA" id="ARBA00022946"/>
    </source>
</evidence>
<dbReference type="GO" id="GO:0005524">
    <property type="term" value="F:ATP binding"/>
    <property type="evidence" value="ECO:0007669"/>
    <property type="project" value="UniProtKB-KW"/>
</dbReference>
<evidence type="ECO:0000313" key="14">
    <source>
        <dbReference type="Proteomes" id="UP000320333"/>
    </source>
</evidence>
<feature type="domain" description="Protein kinase" evidence="12">
    <location>
        <begin position="466"/>
        <end position="773"/>
    </location>
</feature>
<evidence type="ECO:0000256" key="7">
    <source>
        <dbReference type="ARBA" id="ARBA00022840"/>
    </source>
</evidence>
<dbReference type="GO" id="GO:0004674">
    <property type="term" value="F:protein serine/threonine kinase activity"/>
    <property type="evidence" value="ECO:0007669"/>
    <property type="project" value="UniProtKB-KW"/>
</dbReference>
<keyword evidence="7" id="KW-0067">ATP-binding</keyword>
<dbReference type="Pfam" id="PF00069">
    <property type="entry name" value="Pkinase"/>
    <property type="match status" value="1"/>
</dbReference>
<keyword evidence="3" id="KW-0808">Transferase</keyword>
<reference evidence="13 14" key="1">
    <citation type="journal article" date="2019" name="Sci. Rep.">
        <title>Comparative genomics of chytrid fungi reveal insights into the obligate biotrophic and pathogenic lifestyle of Synchytrium endobioticum.</title>
        <authorList>
            <person name="van de Vossenberg B.T.L.H."/>
            <person name="Warris S."/>
            <person name="Nguyen H.D.T."/>
            <person name="van Gent-Pelzer M.P.E."/>
            <person name="Joly D.L."/>
            <person name="van de Geest H.C."/>
            <person name="Bonants P.J.M."/>
            <person name="Smith D.S."/>
            <person name="Levesque C.A."/>
            <person name="van der Lee T.A.J."/>
        </authorList>
    </citation>
    <scope>NUCLEOTIDE SEQUENCE [LARGE SCALE GENOMIC DNA]</scope>
    <source>
        <strain evidence="13 14">CBS 675.73</strain>
    </source>
</reference>
<evidence type="ECO:0000259" key="12">
    <source>
        <dbReference type="PROSITE" id="PS50011"/>
    </source>
</evidence>